<dbReference type="Proteomes" id="UP000593567">
    <property type="component" value="Unassembled WGS sequence"/>
</dbReference>
<keyword evidence="1" id="KW-0472">Membrane</keyword>
<dbReference type="AlphaFoldDB" id="A0A7J7K2G9"/>
<protein>
    <submittedName>
        <fullName evidence="2">Uncharacterized protein</fullName>
    </submittedName>
</protein>
<keyword evidence="1" id="KW-1133">Transmembrane helix</keyword>
<keyword evidence="3" id="KW-1185">Reference proteome</keyword>
<dbReference type="EMBL" id="VXIV02001473">
    <property type="protein sequence ID" value="KAF6032829.1"/>
    <property type="molecule type" value="Genomic_DNA"/>
</dbReference>
<accession>A0A7J7K2G9</accession>
<feature type="transmembrane region" description="Helical" evidence="1">
    <location>
        <begin position="48"/>
        <end position="67"/>
    </location>
</feature>
<feature type="transmembrane region" description="Helical" evidence="1">
    <location>
        <begin position="20"/>
        <end position="42"/>
    </location>
</feature>
<comment type="caution">
    <text evidence="2">The sequence shown here is derived from an EMBL/GenBank/DDBJ whole genome shotgun (WGS) entry which is preliminary data.</text>
</comment>
<evidence type="ECO:0000256" key="1">
    <source>
        <dbReference type="SAM" id="Phobius"/>
    </source>
</evidence>
<sequence>MLCNHFKIYANTPREAFQQLVLSFYSPVLFRPLCIPILSLPLELSFPLPLPCLIYVKVFHIFIKICISNVKESLRHKFDTATMAISPLILGWKFENVNRRISGV</sequence>
<evidence type="ECO:0000313" key="2">
    <source>
        <dbReference type="EMBL" id="KAF6032829.1"/>
    </source>
</evidence>
<keyword evidence="1" id="KW-0812">Transmembrane</keyword>
<organism evidence="2 3">
    <name type="scientific">Bugula neritina</name>
    <name type="common">Brown bryozoan</name>
    <name type="synonym">Sertularia neritina</name>
    <dbReference type="NCBI Taxonomy" id="10212"/>
    <lineage>
        <taxon>Eukaryota</taxon>
        <taxon>Metazoa</taxon>
        <taxon>Spiralia</taxon>
        <taxon>Lophotrochozoa</taxon>
        <taxon>Bryozoa</taxon>
        <taxon>Gymnolaemata</taxon>
        <taxon>Cheilostomatida</taxon>
        <taxon>Flustrina</taxon>
        <taxon>Buguloidea</taxon>
        <taxon>Bugulidae</taxon>
        <taxon>Bugula</taxon>
    </lineage>
</organism>
<gene>
    <name evidence="2" type="ORF">EB796_008874</name>
</gene>
<reference evidence="2" key="1">
    <citation type="submission" date="2020-06" db="EMBL/GenBank/DDBJ databases">
        <title>Draft genome of Bugula neritina, a colonial animal packing powerful symbionts and potential medicines.</title>
        <authorList>
            <person name="Rayko M."/>
        </authorList>
    </citation>
    <scope>NUCLEOTIDE SEQUENCE [LARGE SCALE GENOMIC DNA]</scope>
    <source>
        <strain evidence="2">Kwan_BN1</strain>
    </source>
</reference>
<evidence type="ECO:0000313" key="3">
    <source>
        <dbReference type="Proteomes" id="UP000593567"/>
    </source>
</evidence>
<proteinExistence type="predicted"/>
<name>A0A7J7K2G9_BUGNE</name>